<protein>
    <submittedName>
        <fullName evidence="2">DUF4365 domain-containing protein</fullName>
    </submittedName>
</protein>
<name>A0A6G2BGN6_9ACTN</name>
<dbReference type="Proteomes" id="UP000473014">
    <property type="component" value="Unassembled WGS sequence"/>
</dbReference>
<evidence type="ECO:0000259" key="1">
    <source>
        <dbReference type="Pfam" id="PF14280"/>
    </source>
</evidence>
<evidence type="ECO:0000313" key="2">
    <source>
        <dbReference type="EMBL" id="MTE21223.1"/>
    </source>
</evidence>
<reference evidence="2 3" key="1">
    <citation type="submission" date="2019-11" db="EMBL/GenBank/DDBJ databases">
        <authorList>
            <person name="Yuan L."/>
        </authorList>
    </citation>
    <scope>NUCLEOTIDE SEQUENCE [LARGE SCALE GENOMIC DNA]</scope>
    <source>
        <strain evidence="2 3">TRM43335</strain>
    </source>
</reference>
<dbReference type="EMBL" id="WIXO01000001">
    <property type="protein sequence ID" value="MTE21223.1"/>
    <property type="molecule type" value="Genomic_DNA"/>
</dbReference>
<organism evidence="2 3">
    <name type="scientific">Streptomyces taklimakanensis</name>
    <dbReference type="NCBI Taxonomy" id="2569853"/>
    <lineage>
        <taxon>Bacteria</taxon>
        <taxon>Bacillati</taxon>
        <taxon>Actinomycetota</taxon>
        <taxon>Actinomycetes</taxon>
        <taxon>Kitasatosporales</taxon>
        <taxon>Streptomycetaceae</taxon>
        <taxon>Streptomyces</taxon>
    </lineage>
</organism>
<accession>A0A6G2BGN6</accession>
<sequence length="243" mass="27718">MAVNEVRALLERHGHIVQEIDGGNDHGEDLHVTFVRSGQRTEDSVAVQVKGGISTRTGKGHRVPVGDHGDNWRDGSLPVLCVVHDPERGGLFWANATRQLRRAMALRKTAKSIVVPRESVLEDASLDAFVQKMRNYLARERQGVGRWADMAGVEFAPNDIVKFFENEVAEPMVFWQRRGEPYATLLHHDLDWEPVPVQEWMLRFEPIPSIGHVILDLAEAHWLMGCFKSTEWWRRPAERHDPV</sequence>
<dbReference type="OrthoDB" id="5145915at2"/>
<dbReference type="InterPro" id="IPR025375">
    <property type="entry name" value="DUF4365"/>
</dbReference>
<evidence type="ECO:0000313" key="3">
    <source>
        <dbReference type="Proteomes" id="UP000473014"/>
    </source>
</evidence>
<proteinExistence type="predicted"/>
<keyword evidence="3" id="KW-1185">Reference proteome</keyword>
<comment type="caution">
    <text evidence="2">The sequence shown here is derived from an EMBL/GenBank/DDBJ whole genome shotgun (WGS) entry which is preliminary data.</text>
</comment>
<dbReference type="Pfam" id="PF14280">
    <property type="entry name" value="DUF4365"/>
    <property type="match status" value="1"/>
</dbReference>
<feature type="domain" description="DUF4365" evidence="1">
    <location>
        <begin position="2"/>
        <end position="131"/>
    </location>
</feature>
<dbReference type="AlphaFoldDB" id="A0A6G2BGN6"/>
<gene>
    <name evidence="2" type="ORF">F0L17_19290</name>
</gene>